<dbReference type="EMBL" id="JACVXC010000001">
    <property type="protein sequence ID" value="MBD0834445.1"/>
    <property type="molecule type" value="Genomic_DNA"/>
</dbReference>
<accession>A0A8J6Q649</accession>
<dbReference type="Proteomes" id="UP000602057">
    <property type="component" value="Unassembled WGS sequence"/>
</dbReference>
<reference evidence="1" key="1">
    <citation type="journal article" date="2013" name="Int. J. Syst. Evol. Microbiol.">
        <title>Aestuariibaculum suncheonense gen. nov., sp. nov., a marine bacterium of the family Flavobacteriaceae isolated from a tidal flat and emended descriptions of the genera Gaetbulibacter and Tamlana.</title>
        <authorList>
            <person name="Jeong S.H."/>
            <person name="Park M.S."/>
            <person name="Jin H.M."/>
            <person name="Lee K."/>
            <person name="Park W."/>
            <person name="Jeon C.O."/>
        </authorList>
    </citation>
    <scope>NUCLEOTIDE SEQUENCE</scope>
    <source>
        <strain evidence="1">SC17</strain>
    </source>
</reference>
<reference evidence="1" key="2">
    <citation type="submission" date="2020-09" db="EMBL/GenBank/DDBJ databases">
        <authorList>
            <person name="Wu Z."/>
        </authorList>
    </citation>
    <scope>NUCLEOTIDE SEQUENCE</scope>
    <source>
        <strain evidence="1">SC17</strain>
    </source>
</reference>
<keyword evidence="2" id="KW-1185">Reference proteome</keyword>
<name>A0A8J6Q649_9FLAO</name>
<evidence type="ECO:0000313" key="2">
    <source>
        <dbReference type="Proteomes" id="UP000602057"/>
    </source>
</evidence>
<sequence length="119" mass="13759">MTIEDLVGTYNIIGSNQDEEGEAYKGTLTLSLDMNYRIKAKWLINDTYEQTGSGFFQDNILVINFRYKGDDHNTYKGVVVYRCINKNLLDGFWSEKHGNPLYLGEEQCFRVTDSKKLLD</sequence>
<evidence type="ECO:0000313" key="1">
    <source>
        <dbReference type="EMBL" id="MBD0834445.1"/>
    </source>
</evidence>
<protein>
    <submittedName>
        <fullName evidence="1">Uncharacterized protein</fullName>
    </submittedName>
</protein>
<proteinExistence type="predicted"/>
<comment type="caution">
    <text evidence="1">The sequence shown here is derived from an EMBL/GenBank/DDBJ whole genome shotgun (WGS) entry which is preliminary data.</text>
</comment>
<dbReference type="AlphaFoldDB" id="A0A8J6Q649"/>
<gene>
    <name evidence="1" type="ORF">ICJ84_03230</name>
</gene>
<organism evidence="1 2">
    <name type="scientific">Aestuariibaculum suncheonense</name>
    <dbReference type="NCBI Taxonomy" id="1028745"/>
    <lineage>
        <taxon>Bacteria</taxon>
        <taxon>Pseudomonadati</taxon>
        <taxon>Bacteroidota</taxon>
        <taxon>Flavobacteriia</taxon>
        <taxon>Flavobacteriales</taxon>
        <taxon>Flavobacteriaceae</taxon>
    </lineage>
</organism>
<dbReference type="RefSeq" id="WP_188214917.1">
    <property type="nucleotide sequence ID" value="NZ_BAABGH010000004.1"/>
</dbReference>